<comment type="caution">
    <text evidence="2">The sequence shown here is derived from an EMBL/GenBank/DDBJ whole genome shotgun (WGS) entry which is preliminary data.</text>
</comment>
<dbReference type="AlphaFoldDB" id="A0A2I0QYC9"/>
<dbReference type="Proteomes" id="UP000243524">
    <property type="component" value="Unassembled WGS sequence"/>
</dbReference>
<keyword evidence="1" id="KW-0812">Transmembrane</keyword>
<gene>
    <name evidence="2" type="ORF">CEY16_06255</name>
</gene>
<dbReference type="OrthoDB" id="1751619at2"/>
<proteinExistence type="predicted"/>
<organism evidence="2 3">
    <name type="scientific">Halalkalibacillus sediminis</name>
    <dbReference type="NCBI Taxonomy" id="2018042"/>
    <lineage>
        <taxon>Bacteria</taxon>
        <taxon>Bacillati</taxon>
        <taxon>Bacillota</taxon>
        <taxon>Bacilli</taxon>
        <taxon>Bacillales</taxon>
        <taxon>Bacillaceae</taxon>
        <taxon>Halalkalibacillus</taxon>
    </lineage>
</organism>
<keyword evidence="1" id="KW-1133">Transmembrane helix</keyword>
<dbReference type="RefSeq" id="WP_101331085.1">
    <property type="nucleotide sequence ID" value="NZ_PJNH01000001.1"/>
</dbReference>
<protein>
    <submittedName>
        <fullName evidence="2">Uncharacterized protein</fullName>
    </submittedName>
</protein>
<feature type="transmembrane region" description="Helical" evidence="1">
    <location>
        <begin position="248"/>
        <end position="271"/>
    </location>
</feature>
<keyword evidence="1" id="KW-0472">Membrane</keyword>
<feature type="transmembrane region" description="Helical" evidence="1">
    <location>
        <begin position="214"/>
        <end position="233"/>
    </location>
</feature>
<name>A0A2I0QYC9_9BACI</name>
<reference evidence="2 3" key="1">
    <citation type="submission" date="2017-06" db="EMBL/GenBank/DDBJ databases">
        <title>the draft geome sequence of Illustriluteabacillus marina B3227.</title>
        <authorList>
            <person name="He R.-H."/>
            <person name="Du Z.-J."/>
        </authorList>
    </citation>
    <scope>NUCLEOTIDE SEQUENCE [LARGE SCALE GENOMIC DNA]</scope>
    <source>
        <strain evidence="2 3">B3227</strain>
    </source>
</reference>
<evidence type="ECO:0000313" key="2">
    <source>
        <dbReference type="EMBL" id="PKR79341.1"/>
    </source>
</evidence>
<feature type="transmembrane region" description="Helical" evidence="1">
    <location>
        <begin position="75"/>
        <end position="97"/>
    </location>
</feature>
<feature type="transmembrane region" description="Helical" evidence="1">
    <location>
        <begin position="15"/>
        <end position="35"/>
    </location>
</feature>
<sequence>MKNFLKLTNFEFNRFSKLLGGLLLFVFAMQMLGTFMKSREYLSRKDEMMINGGATAQDFILSEGTMSFQRISQSLWFNAPILICVAAVLFYIFFIWYREWFGKNTFVYRLMTLPTSRMNIFFSKMMTILIITWTFIVAQIGFILVGKWFMTLLIPREFISERTLSSIINSNAELMIIYPATLTEWFLIYGLGITVVSVLFTVVLFERCLRIKGAIVGVIYSALALLIMLLPIILQDLVLDGYFYTSEILMLLILAGVIVFSLSAVTSSFLLNRKIRV</sequence>
<feature type="transmembrane region" description="Helical" evidence="1">
    <location>
        <begin position="125"/>
        <end position="150"/>
    </location>
</feature>
<evidence type="ECO:0000313" key="3">
    <source>
        <dbReference type="Proteomes" id="UP000243524"/>
    </source>
</evidence>
<dbReference type="EMBL" id="PJNH01000001">
    <property type="protein sequence ID" value="PKR79341.1"/>
    <property type="molecule type" value="Genomic_DNA"/>
</dbReference>
<keyword evidence="3" id="KW-1185">Reference proteome</keyword>
<accession>A0A2I0QYC9</accession>
<feature type="transmembrane region" description="Helical" evidence="1">
    <location>
        <begin position="186"/>
        <end position="205"/>
    </location>
</feature>
<evidence type="ECO:0000256" key="1">
    <source>
        <dbReference type="SAM" id="Phobius"/>
    </source>
</evidence>